<gene>
    <name evidence="2" type="ORF">EIP91_008026</name>
</gene>
<evidence type="ECO:0000313" key="3">
    <source>
        <dbReference type="Proteomes" id="UP000292702"/>
    </source>
</evidence>
<dbReference type="SUPFAM" id="SSF53474">
    <property type="entry name" value="alpha/beta-Hydrolases"/>
    <property type="match status" value="1"/>
</dbReference>
<comment type="caution">
    <text evidence="2">The sequence shown here is derived from an EMBL/GenBank/DDBJ whole genome shotgun (WGS) entry which is preliminary data.</text>
</comment>
<dbReference type="AlphaFoldDB" id="A0A4V2MVB5"/>
<accession>A0A4V2MVB5</accession>
<reference evidence="2 3" key="1">
    <citation type="submission" date="2018-11" db="EMBL/GenBank/DDBJ databases">
        <title>Genome assembly of Steccherinum ochraceum LE-BIN_3174, the white-rot fungus of the Steccherinaceae family (The Residual Polyporoid clade, Polyporales, Basidiomycota).</title>
        <authorList>
            <person name="Fedorova T.V."/>
            <person name="Glazunova O.A."/>
            <person name="Landesman E.O."/>
            <person name="Moiseenko K.V."/>
            <person name="Psurtseva N.V."/>
            <person name="Savinova O.S."/>
            <person name="Shakhova N.V."/>
            <person name="Tyazhelova T.V."/>
            <person name="Vasina D.V."/>
        </authorList>
    </citation>
    <scope>NUCLEOTIDE SEQUENCE [LARGE SCALE GENOMIC DNA]</scope>
    <source>
        <strain evidence="2 3">LE-BIN_3174</strain>
    </source>
</reference>
<evidence type="ECO:0000313" key="2">
    <source>
        <dbReference type="EMBL" id="TCD61717.1"/>
    </source>
</evidence>
<sequence length="363" mass="40725">MSDTPSERLGVFAVAHESEAPPTDDYLTLVMVHGYAWHAGIFKRLLPFASKHNTRIVLINRRDYPGSEPFTTDDLAKLNLVEGLREFMKDRAKEVYVLLMESIKTGRVSPKGGIVLGAWSWGTQFTTALLAHAASLPAENGIDVVSNIRFVVHLGALHTSKKLLSSTDSTLSDMPSHFMGYPPKKEFWMPLFDMSLDPNERVRLFARWVTGHFMHGETADEIVPSDYSADIPPTLDTMTPEDLESTLCIAPGAPGASDDVLVRVIMQTGVCVDLKRAAFFDIDPSSDWAKVKLRMIFADRSTWAEFWAAEGMRLEIEKAEKEGKPHRDIEIVRFRNVNHYACWDHPERTLVMLLGKGSSDNYV</sequence>
<name>A0A4V2MVB5_9APHY</name>
<protein>
    <recommendedName>
        <fullName evidence="1">AB hydrolase-1 domain-containing protein</fullName>
    </recommendedName>
</protein>
<organism evidence="2 3">
    <name type="scientific">Steccherinum ochraceum</name>
    <dbReference type="NCBI Taxonomy" id="92696"/>
    <lineage>
        <taxon>Eukaryota</taxon>
        <taxon>Fungi</taxon>
        <taxon>Dikarya</taxon>
        <taxon>Basidiomycota</taxon>
        <taxon>Agaricomycotina</taxon>
        <taxon>Agaricomycetes</taxon>
        <taxon>Polyporales</taxon>
        <taxon>Steccherinaceae</taxon>
        <taxon>Steccherinum</taxon>
    </lineage>
</organism>
<feature type="domain" description="AB hydrolase-1" evidence="1">
    <location>
        <begin position="29"/>
        <end position="349"/>
    </location>
</feature>
<dbReference type="InterPro" id="IPR000073">
    <property type="entry name" value="AB_hydrolase_1"/>
</dbReference>
<dbReference type="Pfam" id="PF12697">
    <property type="entry name" value="Abhydrolase_6"/>
    <property type="match status" value="1"/>
</dbReference>
<dbReference type="EMBL" id="RWJN01000437">
    <property type="protein sequence ID" value="TCD61717.1"/>
    <property type="molecule type" value="Genomic_DNA"/>
</dbReference>
<evidence type="ECO:0000259" key="1">
    <source>
        <dbReference type="Pfam" id="PF12697"/>
    </source>
</evidence>
<dbReference type="Gene3D" id="3.40.50.1820">
    <property type="entry name" value="alpha/beta hydrolase"/>
    <property type="match status" value="1"/>
</dbReference>
<dbReference type="OrthoDB" id="3466517at2759"/>
<dbReference type="InterPro" id="IPR029058">
    <property type="entry name" value="AB_hydrolase_fold"/>
</dbReference>
<keyword evidence="3" id="KW-1185">Reference proteome</keyword>
<dbReference type="Proteomes" id="UP000292702">
    <property type="component" value="Unassembled WGS sequence"/>
</dbReference>
<proteinExistence type="predicted"/>